<evidence type="ECO:0000313" key="3">
    <source>
        <dbReference type="Proteomes" id="UP001187315"/>
    </source>
</evidence>
<proteinExistence type="predicted"/>
<sequence>MEGVLKDHNMWALKSFQGNITEESDSQKRPHLDLLLLPSTSGGMRGASERVKKGEEVGGKGRDKTRGRAETEAKSTCQEAPETGFRALPPDVVSFGLVSPSKEIQADEPFFTVMLRTVSKSAQGN</sequence>
<feature type="region of interest" description="Disordered" evidence="1">
    <location>
        <begin position="36"/>
        <end position="90"/>
    </location>
</feature>
<gene>
    <name evidence="2" type="ORF">Q7C36_017471</name>
</gene>
<evidence type="ECO:0000313" key="2">
    <source>
        <dbReference type="EMBL" id="KAK2829481.1"/>
    </source>
</evidence>
<dbReference type="EMBL" id="JAVHJS010000018">
    <property type="protein sequence ID" value="KAK2829481.1"/>
    <property type="molecule type" value="Genomic_DNA"/>
</dbReference>
<dbReference type="AlphaFoldDB" id="A0AA88SEW6"/>
<comment type="caution">
    <text evidence="2">The sequence shown here is derived from an EMBL/GenBank/DDBJ whole genome shotgun (WGS) entry which is preliminary data.</text>
</comment>
<protein>
    <submittedName>
        <fullName evidence="2">Uncharacterized protein</fullName>
    </submittedName>
</protein>
<name>A0AA88SEW6_TACVA</name>
<accession>A0AA88SEW6</accession>
<feature type="compositionally biased region" description="Basic and acidic residues" evidence="1">
    <location>
        <begin position="47"/>
        <end position="73"/>
    </location>
</feature>
<keyword evidence="3" id="KW-1185">Reference proteome</keyword>
<evidence type="ECO:0000256" key="1">
    <source>
        <dbReference type="SAM" id="MobiDB-lite"/>
    </source>
</evidence>
<organism evidence="2 3">
    <name type="scientific">Tachysurus vachellii</name>
    <name type="common">Darkbarbel catfish</name>
    <name type="synonym">Pelteobagrus vachellii</name>
    <dbReference type="NCBI Taxonomy" id="175792"/>
    <lineage>
        <taxon>Eukaryota</taxon>
        <taxon>Metazoa</taxon>
        <taxon>Chordata</taxon>
        <taxon>Craniata</taxon>
        <taxon>Vertebrata</taxon>
        <taxon>Euteleostomi</taxon>
        <taxon>Actinopterygii</taxon>
        <taxon>Neopterygii</taxon>
        <taxon>Teleostei</taxon>
        <taxon>Ostariophysi</taxon>
        <taxon>Siluriformes</taxon>
        <taxon>Bagridae</taxon>
        <taxon>Tachysurus</taxon>
    </lineage>
</organism>
<dbReference type="Proteomes" id="UP001187315">
    <property type="component" value="Unassembled WGS sequence"/>
</dbReference>
<reference evidence="2" key="1">
    <citation type="submission" date="2023-08" db="EMBL/GenBank/DDBJ databases">
        <title>Pelteobagrus vachellii genome.</title>
        <authorList>
            <person name="Liu H."/>
        </authorList>
    </citation>
    <scope>NUCLEOTIDE SEQUENCE</scope>
    <source>
        <strain evidence="2">PRFRI_2022a</strain>
        <tissue evidence="2">Muscle</tissue>
    </source>
</reference>